<evidence type="ECO:0000256" key="4">
    <source>
        <dbReference type="SAM" id="MobiDB-lite"/>
    </source>
</evidence>
<dbReference type="eggNOG" id="KOG4177">
    <property type="taxonomic scope" value="Eukaryota"/>
</dbReference>
<dbReference type="SUPFAM" id="SSF48403">
    <property type="entry name" value="Ankyrin repeat"/>
    <property type="match status" value="1"/>
</dbReference>
<reference evidence="5 6" key="1">
    <citation type="journal article" date="2010" name="Nature">
        <title>The Ectocarpus genome and the independent evolution of multicellularity in brown algae.</title>
        <authorList>
            <person name="Cock J.M."/>
            <person name="Sterck L."/>
            <person name="Rouze P."/>
            <person name="Scornet D."/>
            <person name="Allen A.E."/>
            <person name="Amoutzias G."/>
            <person name="Anthouard V."/>
            <person name="Artiguenave F."/>
            <person name="Aury J.M."/>
            <person name="Badger J.H."/>
            <person name="Beszteri B."/>
            <person name="Billiau K."/>
            <person name="Bonnet E."/>
            <person name="Bothwell J.H."/>
            <person name="Bowler C."/>
            <person name="Boyen C."/>
            <person name="Brownlee C."/>
            <person name="Carrano C.J."/>
            <person name="Charrier B."/>
            <person name="Cho G.Y."/>
            <person name="Coelho S.M."/>
            <person name="Collen J."/>
            <person name="Corre E."/>
            <person name="Da Silva C."/>
            <person name="Delage L."/>
            <person name="Delaroque N."/>
            <person name="Dittami S.M."/>
            <person name="Doulbeau S."/>
            <person name="Elias M."/>
            <person name="Farnham G."/>
            <person name="Gachon C.M."/>
            <person name="Gschloessl B."/>
            <person name="Heesch S."/>
            <person name="Jabbari K."/>
            <person name="Jubin C."/>
            <person name="Kawai H."/>
            <person name="Kimura K."/>
            <person name="Kloareg B."/>
            <person name="Kupper F.C."/>
            <person name="Lang D."/>
            <person name="Le Bail A."/>
            <person name="Leblanc C."/>
            <person name="Lerouge P."/>
            <person name="Lohr M."/>
            <person name="Lopez P.J."/>
            <person name="Martens C."/>
            <person name="Maumus F."/>
            <person name="Michel G."/>
            <person name="Miranda-Saavedra D."/>
            <person name="Morales J."/>
            <person name="Moreau H."/>
            <person name="Motomura T."/>
            <person name="Nagasato C."/>
            <person name="Napoli C.A."/>
            <person name="Nelson D.R."/>
            <person name="Nyvall-Collen P."/>
            <person name="Peters A.F."/>
            <person name="Pommier C."/>
            <person name="Potin P."/>
            <person name="Poulain J."/>
            <person name="Quesneville H."/>
            <person name="Read B."/>
            <person name="Rensing S.A."/>
            <person name="Ritter A."/>
            <person name="Rousvoal S."/>
            <person name="Samanta M."/>
            <person name="Samson G."/>
            <person name="Schroeder D.C."/>
            <person name="Segurens B."/>
            <person name="Strittmatter M."/>
            <person name="Tonon T."/>
            <person name="Tregear J.W."/>
            <person name="Valentin K."/>
            <person name="von Dassow P."/>
            <person name="Yamagishi T."/>
            <person name="Van de Peer Y."/>
            <person name="Wincker P."/>
        </authorList>
    </citation>
    <scope>NUCLEOTIDE SEQUENCE [LARGE SCALE GENOMIC DNA]</scope>
    <source>
        <strain evidence="6">Ec32 / CCAP1310/4</strain>
    </source>
</reference>
<dbReference type="InterPro" id="IPR036770">
    <property type="entry name" value="Ankyrin_rpt-contain_sf"/>
</dbReference>
<feature type="compositionally biased region" description="Low complexity" evidence="4">
    <location>
        <begin position="448"/>
        <end position="464"/>
    </location>
</feature>
<feature type="repeat" description="ANK" evidence="3">
    <location>
        <begin position="321"/>
        <end position="351"/>
    </location>
</feature>
<dbReference type="PANTHER" id="PTHR24178:SF9">
    <property type="entry name" value="ANK_REP_REGION DOMAIN-CONTAINING PROTEIN"/>
    <property type="match status" value="1"/>
</dbReference>
<proteinExistence type="predicted"/>
<evidence type="ECO:0000256" key="1">
    <source>
        <dbReference type="ARBA" id="ARBA00022737"/>
    </source>
</evidence>
<dbReference type="Pfam" id="PF12796">
    <property type="entry name" value="Ank_2"/>
    <property type="match status" value="3"/>
</dbReference>
<feature type="region of interest" description="Disordered" evidence="4">
    <location>
        <begin position="444"/>
        <end position="484"/>
    </location>
</feature>
<feature type="repeat" description="ANK" evidence="3">
    <location>
        <begin position="143"/>
        <end position="175"/>
    </location>
</feature>
<dbReference type="PRINTS" id="PR01415">
    <property type="entry name" value="ANKYRIN"/>
</dbReference>
<dbReference type="AlphaFoldDB" id="D8LD22"/>
<keyword evidence="6" id="KW-1185">Reference proteome</keyword>
<dbReference type="OrthoDB" id="195446at2759"/>
<evidence type="ECO:0000313" key="6">
    <source>
        <dbReference type="Proteomes" id="UP000002630"/>
    </source>
</evidence>
<dbReference type="PANTHER" id="PTHR24178">
    <property type="entry name" value="MOLTING PROTEIN MLT-4"/>
    <property type="match status" value="1"/>
</dbReference>
<organism evidence="5 6">
    <name type="scientific">Ectocarpus siliculosus</name>
    <name type="common">Brown alga</name>
    <name type="synonym">Conferva siliculosa</name>
    <dbReference type="NCBI Taxonomy" id="2880"/>
    <lineage>
        <taxon>Eukaryota</taxon>
        <taxon>Sar</taxon>
        <taxon>Stramenopiles</taxon>
        <taxon>Ochrophyta</taxon>
        <taxon>PX clade</taxon>
        <taxon>Phaeophyceae</taxon>
        <taxon>Ectocarpales</taxon>
        <taxon>Ectocarpaceae</taxon>
        <taxon>Ectocarpus</taxon>
    </lineage>
</organism>
<evidence type="ECO:0000313" key="5">
    <source>
        <dbReference type="EMBL" id="CBN78389.1"/>
    </source>
</evidence>
<dbReference type="EMBL" id="FN647822">
    <property type="protein sequence ID" value="CBN78389.1"/>
    <property type="molecule type" value="Genomic_DNA"/>
</dbReference>
<dbReference type="PROSITE" id="PS50297">
    <property type="entry name" value="ANK_REP_REGION"/>
    <property type="match status" value="4"/>
</dbReference>
<protein>
    <submittedName>
        <fullName evidence="5">MHC_I C-terminus family protein</fullName>
    </submittedName>
</protein>
<dbReference type="InterPro" id="IPR002110">
    <property type="entry name" value="Ankyrin_rpt"/>
</dbReference>
<feature type="repeat" description="ANK" evidence="3">
    <location>
        <begin position="176"/>
        <end position="208"/>
    </location>
</feature>
<dbReference type="EMBL" id="FN649748">
    <property type="protein sequence ID" value="CBN78389.1"/>
    <property type="molecule type" value="Genomic_DNA"/>
</dbReference>
<feature type="repeat" description="ANK" evidence="3">
    <location>
        <begin position="110"/>
        <end position="142"/>
    </location>
</feature>
<dbReference type="PROSITE" id="PS50088">
    <property type="entry name" value="ANK_REPEAT"/>
    <property type="match status" value="6"/>
</dbReference>
<dbReference type="STRING" id="2880.D8LD22"/>
<dbReference type="InParanoid" id="D8LD22"/>
<accession>D8LD22</accession>
<dbReference type="Gene3D" id="1.25.40.20">
    <property type="entry name" value="Ankyrin repeat-containing domain"/>
    <property type="match status" value="4"/>
</dbReference>
<keyword evidence="1" id="KW-0677">Repeat</keyword>
<feature type="repeat" description="ANK" evidence="3">
    <location>
        <begin position="352"/>
        <end position="384"/>
    </location>
</feature>
<name>D8LD22_ECTSI</name>
<feature type="repeat" description="ANK" evidence="3">
    <location>
        <begin position="276"/>
        <end position="313"/>
    </location>
</feature>
<gene>
    <name evidence="5" type="ORF">Esi_0113_0003</name>
</gene>
<dbReference type="SMART" id="SM00248">
    <property type="entry name" value="ANK"/>
    <property type="match status" value="10"/>
</dbReference>
<evidence type="ECO:0000256" key="2">
    <source>
        <dbReference type="ARBA" id="ARBA00023043"/>
    </source>
</evidence>
<evidence type="ECO:0000256" key="3">
    <source>
        <dbReference type="PROSITE-ProRule" id="PRU00023"/>
    </source>
</evidence>
<dbReference type="Proteomes" id="UP000002630">
    <property type="component" value="Linkage Group LG23"/>
</dbReference>
<keyword evidence="2 3" id="KW-0040">ANK repeat</keyword>
<sequence>MASAAASQQSQDRTRVDGFEVEIFKLVQREATSKQWKEWLRAPLEHAAASGNLGLFTRLMDAGASAEAGWRGCDGRTLLGAAACSKNKKILRALLTAGAKSDVNVLFGAKRESALHLAAARGAEEASKALMIAGANPNLRGGRKQSPLHLAATAGHDRVIGILLLKGADVDAKTRAGDTSLHLAASKGHKLCIAELLLGGADKDVSDKGNKTPLFKAAENNHLGAVEELLAAGATRGRTHNGDDSPLEIAANRGHATIVKAFLDTDTSLVNATDHYGYTALHHAALIEVHGRDKGDAVRVLLAAGADVHAKTTDDHLRCAPLHIAVCGRVPSTGTIRALLEGGADVNVRDIEDRTPLHEACTYSSVAAVELLLRWGADEKLTDDGDVTPADMIGTSGDVGSDHGDIEADGQRIHQMLARAPADRSWRRRSWLVLSRSCPTRVKIANENRSGSSVGSSSSSNGNSTKLARFSGEDSGGGERETEDQMMVDLRGLVTRLVGLEADGLFRLVVGFLKRGRNGVLFTSLPQLSDSSRQALATKLVLW</sequence>